<dbReference type="Proteomes" id="UP000325218">
    <property type="component" value="Unassembled WGS sequence"/>
</dbReference>
<proteinExistence type="predicted"/>
<keyword evidence="2" id="KW-1185">Reference proteome</keyword>
<reference evidence="1 2" key="1">
    <citation type="submission" date="2019-08" db="EMBL/GenBank/DDBJ databases">
        <title>Genome sequencing of Paenibacillus faecis DSM 23593(T).</title>
        <authorList>
            <person name="Kook J.-K."/>
            <person name="Park S.-N."/>
            <person name="Lim Y.K."/>
        </authorList>
    </citation>
    <scope>NUCLEOTIDE SEQUENCE [LARGE SCALE GENOMIC DNA]</scope>
    <source>
        <strain evidence="1 2">DSM 23593</strain>
    </source>
</reference>
<organism evidence="1 2">
    <name type="scientific">Paenibacillus faecis</name>
    <dbReference type="NCBI Taxonomy" id="862114"/>
    <lineage>
        <taxon>Bacteria</taxon>
        <taxon>Bacillati</taxon>
        <taxon>Bacillota</taxon>
        <taxon>Bacilli</taxon>
        <taxon>Bacillales</taxon>
        <taxon>Paenibacillaceae</taxon>
        <taxon>Paenibacillus</taxon>
    </lineage>
</organism>
<sequence>MGMDFTAFMAHRLDASEIFKFSEELNAAVHSFPNIHRFIDKLSNSTNALSPMWTLTPDYIGGTTHLQGPVGISLYFSEKVCHFSHYIRWGSFLLDTEGIQSFLRGVSYDLTTFFKAEYAIYVPDSGAKESIIMDFIWDDENRDMEFIRNWLAAHCGPPKKRIQEIYADREYGWESEGYYIDDFGDYKI</sequence>
<name>A0A5D0CXS3_9BACL</name>
<comment type="caution">
    <text evidence="1">The sequence shown here is derived from an EMBL/GenBank/DDBJ whole genome shotgun (WGS) entry which is preliminary data.</text>
</comment>
<evidence type="ECO:0000313" key="1">
    <source>
        <dbReference type="EMBL" id="TYA14480.1"/>
    </source>
</evidence>
<dbReference type="AlphaFoldDB" id="A0A5D0CXS3"/>
<accession>A0A5D0CXS3</accession>
<dbReference type="RefSeq" id="WP_148450076.1">
    <property type="nucleotide sequence ID" value="NZ_VSDO01000001.1"/>
</dbReference>
<gene>
    <name evidence="1" type="ORF">FRY98_01980</name>
</gene>
<dbReference type="OrthoDB" id="2629678at2"/>
<protein>
    <submittedName>
        <fullName evidence="1">Uncharacterized protein</fullName>
    </submittedName>
</protein>
<evidence type="ECO:0000313" key="2">
    <source>
        <dbReference type="Proteomes" id="UP000325218"/>
    </source>
</evidence>
<dbReference type="EMBL" id="VSDO01000001">
    <property type="protein sequence ID" value="TYA14480.1"/>
    <property type="molecule type" value="Genomic_DNA"/>
</dbReference>